<keyword evidence="2" id="KW-1185">Reference proteome</keyword>
<gene>
    <name evidence="1" type="ORF">EV694_0494</name>
</gene>
<dbReference type="PANTHER" id="PTHR37519">
    <property type="match status" value="1"/>
</dbReference>
<proteinExistence type="predicted"/>
<dbReference type="InterPro" id="IPR029068">
    <property type="entry name" value="Glyas_Bleomycin-R_OHBP_Dase"/>
</dbReference>
<sequence>MPNLNKNHPLFEQNPHYLERFQQFEQKIYHLAQQAKIVLAQYEIDHLAIRVNHLLNAQQWQQSLIKCGRILSKNFVNGRPIVLFELTQPLLFAEQKVSIIELPYPKDKQYPQQGWEHIEIIFPFLPRESTVNWLERVEKQFLWNQSSQLKVKISEPKVEGEQLANPSVAVSLKDNTDNHCCIKVHPYHIKQIIEV</sequence>
<dbReference type="PANTHER" id="PTHR37519:SF1">
    <property type="entry name" value="DIHYDROXYBIPHENYL DIOXYGENASE DOMAIN-CONTAINING PROTEIN"/>
    <property type="match status" value="1"/>
</dbReference>
<dbReference type="RefSeq" id="WP_132688754.1">
    <property type="nucleotide sequence ID" value="NZ_SMFT01000001.1"/>
</dbReference>
<evidence type="ECO:0000313" key="2">
    <source>
        <dbReference type="Proteomes" id="UP000294702"/>
    </source>
</evidence>
<dbReference type="InterPro" id="IPR010393">
    <property type="entry name" value="DUF991_YecM-like"/>
</dbReference>
<dbReference type="NCBIfam" id="NF008680">
    <property type="entry name" value="PRK11700.1-3"/>
    <property type="match status" value="1"/>
</dbReference>
<dbReference type="AlphaFoldDB" id="A0A4R1G5R5"/>
<name>A0A4R1G5R5_9PAST</name>
<dbReference type="SUPFAM" id="SSF54593">
    <property type="entry name" value="Glyoxalase/Bleomycin resistance protein/Dihydroxybiphenyl dioxygenase"/>
    <property type="match status" value="1"/>
</dbReference>
<evidence type="ECO:0008006" key="3">
    <source>
        <dbReference type="Google" id="ProtNLM"/>
    </source>
</evidence>
<comment type="caution">
    <text evidence="1">The sequence shown here is derived from an EMBL/GenBank/DDBJ whole genome shotgun (WGS) entry which is preliminary data.</text>
</comment>
<organism evidence="1 2">
    <name type="scientific">Volucribacter psittacicida</name>
    <dbReference type="NCBI Taxonomy" id="203482"/>
    <lineage>
        <taxon>Bacteria</taxon>
        <taxon>Pseudomonadati</taxon>
        <taxon>Pseudomonadota</taxon>
        <taxon>Gammaproteobacteria</taxon>
        <taxon>Pasteurellales</taxon>
        <taxon>Pasteurellaceae</taxon>
        <taxon>Volucribacter</taxon>
    </lineage>
</organism>
<accession>A0A4R1G5R5</accession>
<dbReference type="Proteomes" id="UP000294702">
    <property type="component" value="Unassembled WGS sequence"/>
</dbReference>
<dbReference type="Pfam" id="PF06185">
    <property type="entry name" value="YecM"/>
    <property type="match status" value="1"/>
</dbReference>
<protein>
    <recommendedName>
        <fullName evidence="3">VOC family protein</fullName>
    </recommendedName>
</protein>
<dbReference type="GO" id="GO:0005829">
    <property type="term" value="C:cytosol"/>
    <property type="evidence" value="ECO:0007669"/>
    <property type="project" value="TreeGrafter"/>
</dbReference>
<reference evidence="1 2" key="1">
    <citation type="submission" date="2019-03" db="EMBL/GenBank/DDBJ databases">
        <title>Genomic Encyclopedia of Type Strains, Phase IV (KMG-IV): sequencing the most valuable type-strain genomes for metagenomic binning, comparative biology and taxonomic classification.</title>
        <authorList>
            <person name="Goeker M."/>
        </authorList>
    </citation>
    <scope>NUCLEOTIDE SEQUENCE [LARGE SCALE GENOMIC DNA]</scope>
    <source>
        <strain evidence="1 2">DSM 15534</strain>
    </source>
</reference>
<dbReference type="Gene3D" id="3.10.180.10">
    <property type="entry name" value="2,3-Dihydroxybiphenyl 1,2-Dioxygenase, domain 1"/>
    <property type="match status" value="1"/>
</dbReference>
<dbReference type="EMBL" id="SMFT01000001">
    <property type="protein sequence ID" value="TCK01860.1"/>
    <property type="molecule type" value="Genomic_DNA"/>
</dbReference>
<dbReference type="OrthoDB" id="5689462at2"/>
<evidence type="ECO:0000313" key="1">
    <source>
        <dbReference type="EMBL" id="TCK01860.1"/>
    </source>
</evidence>